<evidence type="ECO:0000259" key="1">
    <source>
        <dbReference type="PROSITE" id="PS51352"/>
    </source>
</evidence>
<dbReference type="EMBL" id="SHKI01000002">
    <property type="protein sequence ID" value="RZT68650.1"/>
    <property type="molecule type" value="Genomic_DNA"/>
</dbReference>
<dbReference type="InterPro" id="IPR013766">
    <property type="entry name" value="Thioredoxin_domain"/>
</dbReference>
<dbReference type="Proteomes" id="UP000291832">
    <property type="component" value="Unassembled WGS sequence"/>
</dbReference>
<dbReference type="CDD" id="cd02947">
    <property type="entry name" value="TRX_family"/>
    <property type="match status" value="1"/>
</dbReference>
<dbReference type="Pfam" id="PF00085">
    <property type="entry name" value="Thioredoxin"/>
    <property type="match status" value="1"/>
</dbReference>
<dbReference type="PROSITE" id="PS51352">
    <property type="entry name" value="THIOREDOXIN_2"/>
    <property type="match status" value="1"/>
</dbReference>
<organism evidence="2 3">
    <name type="scientific">Leucobacter luti</name>
    <dbReference type="NCBI Taxonomy" id="340320"/>
    <lineage>
        <taxon>Bacteria</taxon>
        <taxon>Bacillati</taxon>
        <taxon>Actinomycetota</taxon>
        <taxon>Actinomycetes</taxon>
        <taxon>Micrococcales</taxon>
        <taxon>Microbacteriaceae</taxon>
        <taxon>Leucobacter</taxon>
    </lineage>
</organism>
<protein>
    <submittedName>
        <fullName evidence="2">Thioredoxin</fullName>
    </submittedName>
</protein>
<gene>
    <name evidence="2" type="ORF">EV139_0376</name>
</gene>
<proteinExistence type="predicted"/>
<comment type="caution">
    <text evidence="2">The sequence shown here is derived from an EMBL/GenBank/DDBJ whole genome shotgun (WGS) entry which is preliminary data.</text>
</comment>
<evidence type="ECO:0000313" key="2">
    <source>
        <dbReference type="EMBL" id="RZT68650.1"/>
    </source>
</evidence>
<dbReference type="AlphaFoldDB" id="A0A4Q7U6Z0"/>
<accession>A0A4Q7U6Z0</accession>
<name>A0A4Q7U6Z0_9MICO</name>
<sequence length="143" mass="14929">MSPATAVTVLAALVLGAVALGEVLRRRGGRARAVRGAEAVDFTELGVAAPGRTGTVVQFSTEYCARCPGTRRLVAELVGESPHVAFAHVDVTHAPQLARKYQLLQTPTLLFIDGTGTPHTRVSGVLSRATIERELAALTGGTT</sequence>
<dbReference type="RefSeq" id="WP_157992969.1">
    <property type="nucleotide sequence ID" value="NZ_QYAG01000004.1"/>
</dbReference>
<feature type="domain" description="Thioredoxin" evidence="1">
    <location>
        <begin position="33"/>
        <end position="140"/>
    </location>
</feature>
<evidence type="ECO:0000313" key="3">
    <source>
        <dbReference type="Proteomes" id="UP000291832"/>
    </source>
</evidence>
<dbReference type="Gene3D" id="3.40.30.10">
    <property type="entry name" value="Glutaredoxin"/>
    <property type="match status" value="1"/>
</dbReference>
<dbReference type="OrthoDB" id="1495530at2"/>
<reference evidence="2 3" key="1">
    <citation type="journal article" date="2015" name="Stand. Genomic Sci.">
        <title>Genomic Encyclopedia of Bacterial and Archaeal Type Strains, Phase III: the genomes of soil and plant-associated and newly described type strains.</title>
        <authorList>
            <person name="Whitman W.B."/>
            <person name="Woyke T."/>
            <person name="Klenk H.P."/>
            <person name="Zhou Y."/>
            <person name="Lilburn T.G."/>
            <person name="Beck B.J."/>
            <person name="De Vos P."/>
            <person name="Vandamme P."/>
            <person name="Eisen J.A."/>
            <person name="Garrity G."/>
            <person name="Hugenholtz P."/>
            <person name="Kyrpides N.C."/>
        </authorList>
    </citation>
    <scope>NUCLEOTIDE SEQUENCE [LARGE SCALE GENOMIC DNA]</scope>
    <source>
        <strain evidence="2 3">RF6</strain>
    </source>
</reference>
<dbReference type="SUPFAM" id="SSF52833">
    <property type="entry name" value="Thioredoxin-like"/>
    <property type="match status" value="1"/>
</dbReference>
<keyword evidence="3" id="KW-1185">Reference proteome</keyword>
<dbReference type="InterPro" id="IPR036249">
    <property type="entry name" value="Thioredoxin-like_sf"/>
</dbReference>